<evidence type="ECO:0000256" key="7">
    <source>
        <dbReference type="ARBA" id="ARBA00022723"/>
    </source>
</evidence>
<evidence type="ECO:0000256" key="1">
    <source>
        <dbReference type="ARBA" id="ARBA00001971"/>
    </source>
</evidence>
<dbReference type="AlphaFoldDB" id="A0AAD5V2K2"/>
<comment type="pathway">
    <text evidence="3">Secondary metabolite biosynthesis.</text>
</comment>
<dbReference type="InterPro" id="IPR036396">
    <property type="entry name" value="Cyt_P450_sf"/>
</dbReference>
<keyword evidence="9" id="KW-0560">Oxidoreductase</keyword>
<evidence type="ECO:0000256" key="5">
    <source>
        <dbReference type="ARBA" id="ARBA00022617"/>
    </source>
</evidence>
<evidence type="ECO:0000256" key="4">
    <source>
        <dbReference type="ARBA" id="ARBA00010617"/>
    </source>
</evidence>
<evidence type="ECO:0000256" key="12">
    <source>
        <dbReference type="ARBA" id="ARBA00023136"/>
    </source>
</evidence>
<dbReference type="InterPro" id="IPR002401">
    <property type="entry name" value="Cyt_P450_E_grp-I"/>
</dbReference>
<dbReference type="GO" id="GO:0020037">
    <property type="term" value="F:heme binding"/>
    <property type="evidence" value="ECO:0007669"/>
    <property type="project" value="InterPro"/>
</dbReference>
<keyword evidence="10" id="KW-0408">Iron</keyword>
<evidence type="ECO:0000313" key="14">
    <source>
        <dbReference type="Proteomes" id="UP001212997"/>
    </source>
</evidence>
<dbReference type="SUPFAM" id="SSF48264">
    <property type="entry name" value="Cytochrome P450"/>
    <property type="match status" value="1"/>
</dbReference>
<dbReference type="PANTHER" id="PTHR46300">
    <property type="entry name" value="P450, PUTATIVE (EUROFUNG)-RELATED-RELATED"/>
    <property type="match status" value="1"/>
</dbReference>
<dbReference type="InterPro" id="IPR050364">
    <property type="entry name" value="Cytochrome_P450_fung"/>
</dbReference>
<evidence type="ECO:0000256" key="3">
    <source>
        <dbReference type="ARBA" id="ARBA00005179"/>
    </source>
</evidence>
<comment type="caution">
    <text evidence="13">The sequence shown here is derived from an EMBL/GenBank/DDBJ whole genome shotgun (WGS) entry which is preliminary data.</text>
</comment>
<comment type="subcellular location">
    <subcellularLocation>
        <location evidence="2">Membrane</location>
    </subcellularLocation>
</comment>
<evidence type="ECO:0000256" key="8">
    <source>
        <dbReference type="ARBA" id="ARBA00022989"/>
    </source>
</evidence>
<protein>
    <recommendedName>
        <fullName evidence="15">Cytochrome P450</fullName>
    </recommendedName>
</protein>
<dbReference type="EMBL" id="JANAWD010000208">
    <property type="protein sequence ID" value="KAJ3483941.1"/>
    <property type="molecule type" value="Genomic_DNA"/>
</dbReference>
<dbReference type="CDD" id="cd11065">
    <property type="entry name" value="CYP64-like"/>
    <property type="match status" value="1"/>
</dbReference>
<dbReference type="GO" id="GO:0004497">
    <property type="term" value="F:monooxygenase activity"/>
    <property type="evidence" value="ECO:0007669"/>
    <property type="project" value="UniProtKB-KW"/>
</dbReference>
<dbReference type="GO" id="GO:0016020">
    <property type="term" value="C:membrane"/>
    <property type="evidence" value="ECO:0007669"/>
    <property type="project" value="UniProtKB-SubCell"/>
</dbReference>
<keyword evidence="14" id="KW-1185">Reference proteome</keyword>
<dbReference type="InterPro" id="IPR001128">
    <property type="entry name" value="Cyt_P450"/>
</dbReference>
<gene>
    <name evidence="13" type="ORF">NLI96_g5972</name>
</gene>
<proteinExistence type="inferred from homology"/>
<accession>A0AAD5V2K2</accession>
<dbReference type="GO" id="GO:0005506">
    <property type="term" value="F:iron ion binding"/>
    <property type="evidence" value="ECO:0007669"/>
    <property type="project" value="InterPro"/>
</dbReference>
<evidence type="ECO:0008006" key="15">
    <source>
        <dbReference type="Google" id="ProtNLM"/>
    </source>
</evidence>
<evidence type="ECO:0000256" key="2">
    <source>
        <dbReference type="ARBA" id="ARBA00004370"/>
    </source>
</evidence>
<evidence type="ECO:0000256" key="6">
    <source>
        <dbReference type="ARBA" id="ARBA00022692"/>
    </source>
</evidence>
<keyword evidence="12" id="KW-0472">Membrane</keyword>
<keyword evidence="8" id="KW-1133">Transmembrane helix</keyword>
<dbReference type="Pfam" id="PF00067">
    <property type="entry name" value="p450"/>
    <property type="match status" value="1"/>
</dbReference>
<evidence type="ECO:0000256" key="10">
    <source>
        <dbReference type="ARBA" id="ARBA00023004"/>
    </source>
</evidence>
<evidence type="ECO:0000256" key="9">
    <source>
        <dbReference type="ARBA" id="ARBA00023002"/>
    </source>
</evidence>
<sequence>MVFLDLPFQPTLILGTAQVVTDLLDKRSDIYSDRVHVIMDELMSWDFNFAFLPYGPKWRAHRRLFHEHFHQGVIGQYLPVVNGQIRLFLQRTLVDSSRLSDQIRLLFSGIILKIVYGMDIRDLDDEYIRMAQMAMEGQSKSHMPGACWVEYFPFLRHIPSWVPGTSSKKLAEKYRPFAEGMVVLPYEQVRSAVLEGSARPCIARTLITKIQDLNINPEQRAKDDALAMGTLAITYAAAADTSTAALQVFLLAMSLHPEVQQKAQAELSTVVGPNRLPDPSDLQSLIYIRAILLETLRWKPIVPLSLFHRVLRDDEYNGYFIPKGTVIIPAAWAILQNPEEYPEPEKFRPERFIENGKLKPQIRDPFTIAFGFGRR</sequence>
<evidence type="ECO:0000313" key="13">
    <source>
        <dbReference type="EMBL" id="KAJ3483941.1"/>
    </source>
</evidence>
<name>A0AAD5V2K2_9APHY</name>
<dbReference type="PANTHER" id="PTHR46300:SF2">
    <property type="entry name" value="CYTOCHROME P450 MONOOXYGENASE ALNH-RELATED"/>
    <property type="match status" value="1"/>
</dbReference>
<dbReference type="PRINTS" id="PR00463">
    <property type="entry name" value="EP450I"/>
</dbReference>
<comment type="cofactor">
    <cofactor evidence="1">
        <name>heme</name>
        <dbReference type="ChEBI" id="CHEBI:30413"/>
    </cofactor>
</comment>
<keyword evidence="7" id="KW-0479">Metal-binding</keyword>
<reference evidence="13" key="1">
    <citation type="submission" date="2022-07" db="EMBL/GenBank/DDBJ databases">
        <title>Genome Sequence of Physisporinus lineatus.</title>
        <authorList>
            <person name="Buettner E."/>
        </authorList>
    </citation>
    <scope>NUCLEOTIDE SEQUENCE</scope>
    <source>
        <strain evidence="13">VT162</strain>
    </source>
</reference>
<comment type="similarity">
    <text evidence="4">Belongs to the cytochrome P450 family.</text>
</comment>
<keyword evidence="5" id="KW-0349">Heme</keyword>
<evidence type="ECO:0000256" key="11">
    <source>
        <dbReference type="ARBA" id="ARBA00023033"/>
    </source>
</evidence>
<dbReference type="Proteomes" id="UP001212997">
    <property type="component" value="Unassembled WGS sequence"/>
</dbReference>
<organism evidence="13 14">
    <name type="scientific">Meripilus lineatus</name>
    <dbReference type="NCBI Taxonomy" id="2056292"/>
    <lineage>
        <taxon>Eukaryota</taxon>
        <taxon>Fungi</taxon>
        <taxon>Dikarya</taxon>
        <taxon>Basidiomycota</taxon>
        <taxon>Agaricomycotina</taxon>
        <taxon>Agaricomycetes</taxon>
        <taxon>Polyporales</taxon>
        <taxon>Meripilaceae</taxon>
        <taxon>Meripilus</taxon>
    </lineage>
</organism>
<dbReference type="Gene3D" id="1.10.630.10">
    <property type="entry name" value="Cytochrome P450"/>
    <property type="match status" value="1"/>
</dbReference>
<dbReference type="GO" id="GO:0016705">
    <property type="term" value="F:oxidoreductase activity, acting on paired donors, with incorporation or reduction of molecular oxygen"/>
    <property type="evidence" value="ECO:0007669"/>
    <property type="project" value="InterPro"/>
</dbReference>
<keyword evidence="6" id="KW-0812">Transmembrane</keyword>
<keyword evidence="11" id="KW-0503">Monooxygenase</keyword>